<dbReference type="InterPro" id="IPR057401">
    <property type="entry name" value="Adt-1/2-like_dom"/>
</dbReference>
<dbReference type="Gene3D" id="3.40.1620.60">
    <property type="match status" value="1"/>
</dbReference>
<dbReference type="FunFam" id="2.20.100.10:FF:000002">
    <property type="entry name" value="Unc-5 netrin receptor C"/>
    <property type="match status" value="2"/>
</dbReference>
<dbReference type="InterPro" id="IPR052065">
    <property type="entry name" value="Compl_asym_regulator"/>
</dbReference>
<dbReference type="PROSITE" id="PS50092">
    <property type="entry name" value="TSP1"/>
    <property type="match status" value="13"/>
</dbReference>
<evidence type="ECO:0000259" key="3">
    <source>
        <dbReference type="Pfam" id="PF25379"/>
    </source>
</evidence>
<dbReference type="EMBL" id="JARK01000254">
    <property type="protein sequence ID" value="EYC39493.1"/>
    <property type="molecule type" value="Genomic_DNA"/>
</dbReference>
<dbReference type="SMART" id="SM00209">
    <property type="entry name" value="TSP1"/>
    <property type="match status" value="13"/>
</dbReference>
<organism evidence="4 5">
    <name type="scientific">Ancylostoma ceylanicum</name>
    <dbReference type="NCBI Taxonomy" id="53326"/>
    <lineage>
        <taxon>Eukaryota</taxon>
        <taxon>Metazoa</taxon>
        <taxon>Ecdysozoa</taxon>
        <taxon>Nematoda</taxon>
        <taxon>Chromadorea</taxon>
        <taxon>Rhabditida</taxon>
        <taxon>Rhabditina</taxon>
        <taxon>Rhabditomorpha</taxon>
        <taxon>Strongyloidea</taxon>
        <taxon>Ancylostomatidae</taxon>
        <taxon>Ancylostomatinae</taxon>
        <taxon>Ancylostoma</taxon>
    </lineage>
</organism>
<evidence type="ECO:0000313" key="5">
    <source>
        <dbReference type="Proteomes" id="UP000024635"/>
    </source>
</evidence>
<dbReference type="AlphaFoldDB" id="A0A016WKD9"/>
<name>A0A016WKD9_9BILA</name>
<gene>
    <name evidence="4" type="primary">Acey_s0654.g1191</name>
    <name evidence="4" type="ORF">Y032_0654g1191</name>
</gene>
<dbReference type="Pfam" id="PF25379">
    <property type="entry name" value="Adt-1"/>
    <property type="match status" value="1"/>
</dbReference>
<feature type="domain" description="Adt-1/2-like" evidence="3">
    <location>
        <begin position="34"/>
        <end position="91"/>
    </location>
</feature>
<comment type="caution">
    <text evidence="4">The sequence shown here is derived from an EMBL/GenBank/DDBJ whole genome shotgun (WGS) entry which is preliminary data.</text>
</comment>
<dbReference type="OrthoDB" id="5856815at2759"/>
<keyword evidence="1" id="KW-0677">Repeat</keyword>
<dbReference type="InterPro" id="IPR000884">
    <property type="entry name" value="TSP1_rpt"/>
</dbReference>
<evidence type="ECO:0000256" key="2">
    <source>
        <dbReference type="ARBA" id="ARBA00023157"/>
    </source>
</evidence>
<dbReference type="Proteomes" id="UP000024635">
    <property type="component" value="Unassembled WGS sequence"/>
</dbReference>
<reference evidence="5" key="1">
    <citation type="journal article" date="2015" name="Nat. Genet.">
        <title>The genome and transcriptome of the zoonotic hookworm Ancylostoma ceylanicum identify infection-specific gene families.</title>
        <authorList>
            <person name="Schwarz E.M."/>
            <person name="Hu Y."/>
            <person name="Antoshechkin I."/>
            <person name="Miller M.M."/>
            <person name="Sternberg P.W."/>
            <person name="Aroian R.V."/>
        </authorList>
    </citation>
    <scope>NUCLEOTIDE SEQUENCE</scope>
    <source>
        <strain evidence="5">HY135</strain>
    </source>
</reference>
<keyword evidence="2" id="KW-1015">Disulfide bond</keyword>
<accession>A0A016WKD9</accession>
<dbReference type="PRINTS" id="PR01705">
    <property type="entry name" value="TSP1REPEAT"/>
</dbReference>
<sequence length="920" mass="102128">MVTMCNFKAPKVALWTTIKDHMMQARRTRKDGVMTETRRHLDTYSTQPCRVWCHLIGSELIRNKGQFPDGTPCGPNQFCISGTCLRLGCDNRAVVASEDDCPNLNSPTGWSDWSAWSVCSESCGSNGRQSRKRSCNFSGARSDCFGEAEEQRPCFPPPPNCNQVSEWGNWSPCRSECGKGEQSRKRICLTDNCDEVTEERRPCWNPASAACWLEWSNWSDCSQSCDGGHRKRERICPQFDECEGAAFEVEQCNTEKIVRTESYWCCEEPTNAEPTVMSHLDPFPNEWSGLRDFSCTAMTGLLVGAAMRCSSGAWGDWLPCSVSCGIGFQIRERLCDGLLCATASKQARTCNEQPCPASSNDFEWEDWSEWTECSQTCGEGFQSQERGCRKGSCPSSDSVRQRRCVPGPCPTWEEWSEWTECPSCSRYHTRTRSRQCTLHSTGSAASCEGESHMEEACDIWCSSGATSSSHPGIELITGKGRRRVVAHGGRIVPVENEEWGEWTAWSECSHTCGAGRRTRTRVCVGQHCPFQSRETVKESCNLQTCLDETSWSSWSPWSDCSVTCGGGGVQARRRRCIRNFLFQCDGSPLETRACSADIECLPLSEQYLRTIPSWSPWSPWSSCSCFTMMESRRRFCFVADPAVQGFCTGAIVEQRPCAPTSCTASPGGWSAWSDWSQCSKDCQGTGHQIRNRMCSEPLPSNRGSYCVGYSFDQRPCTSSHPCGNRVDGGWSEWSEWSECGGSCANAHRSRTRFCTNPRPSQGGKPCFGNDFELQPCVDDKCRLSVDGAWGSWSSWSECPNACGFALQSRSRTCDNPPPAFGGKVCRGLAHQTSVCVSELCNESVDGEWSAWNEWSTCVGNCGLGSRTRVRACVSPSSSHGGVPCFGKSSEIEECQAEGSFCSRFLHYADLLDLRVLQTLQ</sequence>
<protein>
    <recommendedName>
        <fullName evidence="3">Adt-1/2-like domain-containing protein</fullName>
    </recommendedName>
</protein>
<dbReference type="InterPro" id="IPR036383">
    <property type="entry name" value="TSP1_rpt_sf"/>
</dbReference>
<dbReference type="SUPFAM" id="SSF82895">
    <property type="entry name" value="TSP-1 type 1 repeat"/>
    <property type="match status" value="13"/>
</dbReference>
<dbReference type="FunFam" id="2.20.100.10:FF:000001">
    <property type="entry name" value="semaphorin-5A isoform X1"/>
    <property type="match status" value="2"/>
</dbReference>
<keyword evidence="5" id="KW-1185">Reference proteome</keyword>
<dbReference type="Pfam" id="PF00090">
    <property type="entry name" value="TSP_1"/>
    <property type="match status" value="12"/>
</dbReference>
<evidence type="ECO:0000313" key="4">
    <source>
        <dbReference type="EMBL" id="EYC39493.1"/>
    </source>
</evidence>
<dbReference type="STRING" id="53326.A0A016WKD9"/>
<dbReference type="Gene3D" id="2.20.100.10">
    <property type="entry name" value="Thrombospondin type-1 (TSP1) repeat"/>
    <property type="match status" value="12"/>
</dbReference>
<proteinExistence type="predicted"/>
<evidence type="ECO:0000256" key="1">
    <source>
        <dbReference type="ARBA" id="ARBA00022737"/>
    </source>
</evidence>
<dbReference type="PANTHER" id="PTHR22906">
    <property type="entry name" value="PROPERDIN"/>
    <property type="match status" value="1"/>
</dbReference>